<dbReference type="SMART" id="SM00460">
    <property type="entry name" value="TGc"/>
    <property type="match status" value="1"/>
</dbReference>
<dbReference type="PANTHER" id="PTHR38339:SF1">
    <property type="entry name" value="TRANSGLUTAMINASE-LIKE DOMAIN-CONTAINING PROTEIN"/>
    <property type="match status" value="1"/>
</dbReference>
<evidence type="ECO:0000313" key="2">
    <source>
        <dbReference type="EMBL" id="MEO1766942.1"/>
    </source>
</evidence>
<dbReference type="PANTHER" id="PTHR38339">
    <property type="entry name" value="TRANSGLUTAMINASE DOMAIN PROTEIN"/>
    <property type="match status" value="1"/>
</dbReference>
<dbReference type="SUPFAM" id="SSF54001">
    <property type="entry name" value="Cysteine proteinases"/>
    <property type="match status" value="1"/>
</dbReference>
<dbReference type="InterPro" id="IPR038765">
    <property type="entry name" value="Papain-like_cys_pep_sf"/>
</dbReference>
<organism evidence="2 3">
    <name type="scientific">Thiobacter aerophilum</name>
    <dbReference type="NCBI Taxonomy" id="3121275"/>
    <lineage>
        <taxon>Bacteria</taxon>
        <taxon>Pseudomonadati</taxon>
        <taxon>Pseudomonadota</taxon>
        <taxon>Betaproteobacteria</taxon>
        <taxon>Burkholderiales</taxon>
        <taxon>Thiobacteraceae</taxon>
        <taxon>Thiobacter</taxon>
    </lineage>
</organism>
<dbReference type="Pfam" id="PF01841">
    <property type="entry name" value="Transglut_core"/>
    <property type="match status" value="1"/>
</dbReference>
<name>A0ABV0EHQ5_9BURK</name>
<gene>
    <name evidence="2" type="ORF">V6E02_06935</name>
</gene>
<accession>A0ABV0EHQ5</accession>
<dbReference type="Proteomes" id="UP001482231">
    <property type="component" value="Unassembled WGS sequence"/>
</dbReference>
<evidence type="ECO:0000313" key="3">
    <source>
        <dbReference type="Proteomes" id="UP001482231"/>
    </source>
</evidence>
<dbReference type="InterPro" id="IPR002931">
    <property type="entry name" value="Transglutaminase-like"/>
</dbReference>
<sequence length="347" mass="38991">MKRRDFLRLTAFLPLYAALPPVAEATHDAAWRTFELTYDIDLAAHPGAGQLWLPLPQDAGDYQRVLSIECSSAVPATLHWDDTYHAPIVRLAFDSEERSRTLTVKTRIATRDRHPPMPVLRPQGMQEAALYLKPTEHMPIDGIVRDTALRITRGLRGADAKARAIYEWVVDNTFRDPNTRGCGLGDIKFMLESGNLGGKCADINSLFVGLARAAGVPAREFYGVRVAESAQFKSLGKSGDISKAQHCRAEYFSPRRGWVAVDPADVRKAVLEEKLSLDDPRIVALRKRLFGYWEMNWVGFNHGRDFTLPQGDTVAYLMYPYARFGDKVIDGREPEALKFRLTSREIG</sequence>
<evidence type="ECO:0000259" key="1">
    <source>
        <dbReference type="SMART" id="SM00460"/>
    </source>
</evidence>
<protein>
    <submittedName>
        <fullName evidence="2">Transglutaminase family protein</fullName>
    </submittedName>
</protein>
<keyword evidence="3" id="KW-1185">Reference proteome</keyword>
<dbReference type="Gene3D" id="3.10.620.30">
    <property type="match status" value="1"/>
</dbReference>
<reference evidence="2 3" key="1">
    <citation type="submission" date="2024-02" db="EMBL/GenBank/DDBJ databases">
        <title>New thermophilic sulfur-oxidizing bacteria from a hot springs of the Uzon caldera (Kamchatka, Russia).</title>
        <authorList>
            <person name="Dukat A.M."/>
            <person name="Elcheninov A.G."/>
            <person name="Frolov E.N."/>
        </authorList>
    </citation>
    <scope>NUCLEOTIDE SEQUENCE [LARGE SCALE GENOMIC DNA]</scope>
    <source>
        <strain evidence="2 3">AK1</strain>
    </source>
</reference>
<proteinExistence type="predicted"/>
<dbReference type="EMBL" id="JBAJEX010000004">
    <property type="protein sequence ID" value="MEO1766942.1"/>
    <property type="molecule type" value="Genomic_DNA"/>
</dbReference>
<comment type="caution">
    <text evidence="2">The sequence shown here is derived from an EMBL/GenBank/DDBJ whole genome shotgun (WGS) entry which is preliminary data.</text>
</comment>
<feature type="domain" description="Transglutaminase-like" evidence="1">
    <location>
        <begin position="192"/>
        <end position="265"/>
    </location>
</feature>
<dbReference type="RefSeq" id="WP_347308052.1">
    <property type="nucleotide sequence ID" value="NZ_JBAJEX010000004.1"/>
</dbReference>